<evidence type="ECO:0000256" key="3">
    <source>
        <dbReference type="SAM" id="MobiDB-lite"/>
    </source>
</evidence>
<dbReference type="GeneID" id="127565829"/>
<accession>A0A9C6W7N6</accession>
<proteinExistence type="inferred from homology"/>
<keyword evidence="2" id="KW-0175">Coiled coil</keyword>
<evidence type="ECO:0000313" key="4">
    <source>
        <dbReference type="Proteomes" id="UP000515160"/>
    </source>
</evidence>
<comment type="similarity">
    <text evidence="1">Belongs to the SIKE family.</text>
</comment>
<gene>
    <name evidence="5" type="primary">LOC127565829</name>
</gene>
<evidence type="ECO:0000256" key="1">
    <source>
        <dbReference type="ARBA" id="ARBA00005537"/>
    </source>
</evidence>
<dbReference type="Pfam" id="PF05769">
    <property type="entry name" value="SIKE"/>
    <property type="match status" value="1"/>
</dbReference>
<organism evidence="4 5">
    <name type="scientific">Drosophila albomicans</name>
    <name type="common">Fruit fly</name>
    <dbReference type="NCBI Taxonomy" id="7291"/>
    <lineage>
        <taxon>Eukaryota</taxon>
        <taxon>Metazoa</taxon>
        <taxon>Ecdysozoa</taxon>
        <taxon>Arthropoda</taxon>
        <taxon>Hexapoda</taxon>
        <taxon>Insecta</taxon>
        <taxon>Pterygota</taxon>
        <taxon>Neoptera</taxon>
        <taxon>Endopterygota</taxon>
        <taxon>Diptera</taxon>
        <taxon>Brachycera</taxon>
        <taxon>Muscomorpha</taxon>
        <taxon>Ephydroidea</taxon>
        <taxon>Drosophilidae</taxon>
        <taxon>Drosophila</taxon>
    </lineage>
</organism>
<dbReference type="InterPro" id="IPR008555">
    <property type="entry name" value="SIKE"/>
</dbReference>
<evidence type="ECO:0000256" key="2">
    <source>
        <dbReference type="ARBA" id="ARBA00023054"/>
    </source>
</evidence>
<evidence type="ECO:0000313" key="5">
    <source>
        <dbReference type="RefSeq" id="XP_051862421.1"/>
    </source>
</evidence>
<reference evidence="5" key="1">
    <citation type="submission" date="2025-08" db="UniProtKB">
        <authorList>
            <consortium name="RefSeq"/>
        </authorList>
    </citation>
    <scope>IDENTIFICATION</scope>
    <source>
        <strain evidence="5">15112-1751.03</strain>
        <tissue evidence="5">Whole Adult</tissue>
    </source>
</reference>
<dbReference type="PANTHER" id="PTHR12186:SF2">
    <property type="entry name" value="FGFR1 ONCOGENE PARTNER 2 HOMOLOG"/>
    <property type="match status" value="1"/>
</dbReference>
<sequence>MSNTQQSATTTVNGLIGKAQKLSKDLNGLINKSAVLLADSQHVKQRIIDSCGVQDNQLLKNLVKYCNDDERIHQLLENAELKQTLEEYKAGVDHIMGKYRQHCQENSQLEEHYQLRARYVAGLQEIVNNLEKRIEEMALLMMFTVTLEEHSSSENQRIIRQLSEENELLRRQLQISCHPVAKDVLQQAQPAQTECGTQVDAEQDFVSDSESDSDSSSSDSCHSFVTCFSYSIESPEKPQS</sequence>
<dbReference type="Proteomes" id="UP000515160">
    <property type="component" value="Chromosome 2R"/>
</dbReference>
<name>A0A9C6W7N6_DROAB</name>
<dbReference type="AlphaFoldDB" id="A0A9C6W7N6"/>
<protein>
    <submittedName>
        <fullName evidence="5">FGFR1 oncogene partner 2 homolog</fullName>
    </submittedName>
</protein>
<dbReference type="PANTHER" id="PTHR12186">
    <property type="entry name" value="SIKE FAMILY MEMBER"/>
    <property type="match status" value="1"/>
</dbReference>
<feature type="region of interest" description="Disordered" evidence="3">
    <location>
        <begin position="193"/>
        <end position="222"/>
    </location>
</feature>
<keyword evidence="4" id="KW-1185">Reference proteome</keyword>
<dbReference type="RefSeq" id="XP_051862421.1">
    <property type="nucleotide sequence ID" value="XM_052006461.1"/>
</dbReference>
<dbReference type="OrthoDB" id="21214at2759"/>
<feature type="compositionally biased region" description="Acidic residues" evidence="3">
    <location>
        <begin position="201"/>
        <end position="213"/>
    </location>
</feature>